<keyword evidence="2" id="KW-1185">Reference proteome</keyword>
<dbReference type="EMBL" id="CP003479">
    <property type="protein sequence ID" value="AFI04360.1"/>
    <property type="molecule type" value="Genomic_DNA"/>
</dbReference>
<reference evidence="2" key="1">
    <citation type="submission" date="2012-04" db="EMBL/GenBank/DDBJ databases">
        <title>Complete genome sequence of Helicobacter cetorum strain MIT 00-7128.</title>
        <authorList>
            <person name="Kersulyte D."/>
            <person name="Berg D.E."/>
        </authorList>
    </citation>
    <scope>NUCLEOTIDE SEQUENCE [LARGE SCALE GENOMIC DNA]</scope>
    <source>
        <strain evidence="2">MIT 00-7128</strain>
    </source>
</reference>
<organism evidence="1 2">
    <name type="scientific">Helicobacter cetorum (strain ATCC BAA-429 / MIT 00-7128)</name>
    <dbReference type="NCBI Taxonomy" id="182217"/>
    <lineage>
        <taxon>Bacteria</taxon>
        <taxon>Pseudomonadati</taxon>
        <taxon>Campylobacterota</taxon>
        <taxon>Epsilonproteobacteria</taxon>
        <taxon>Campylobacterales</taxon>
        <taxon>Helicobacteraceae</taxon>
        <taxon>Helicobacter</taxon>
    </lineage>
</organism>
<evidence type="ECO:0000313" key="1">
    <source>
        <dbReference type="EMBL" id="AFI04360.1"/>
    </source>
</evidence>
<dbReference type="AlphaFoldDB" id="I0EN41"/>
<name>I0EN41_HELC0</name>
<gene>
    <name evidence="1" type="ordered locus">HCW_05490</name>
</gene>
<dbReference type="HOGENOM" id="CLU_2916193_0_0_7"/>
<dbReference type="Proteomes" id="UP000005010">
    <property type="component" value="Chromosome"/>
</dbReference>
<dbReference type="STRING" id="182217.HCW_05490"/>
<sequence>MISIVPFDLGFCYFDTLIFKNEIQKFQDSVKKLCMASCDYSYIETQDKKEILATIKSIVLI</sequence>
<proteinExistence type="predicted"/>
<dbReference type="KEGG" id="hce:HCW_05490"/>
<accession>I0EN41</accession>
<dbReference type="RefSeq" id="WP_014661230.1">
    <property type="nucleotide sequence ID" value="NC_017737.1"/>
</dbReference>
<protein>
    <submittedName>
        <fullName evidence="1">Uncharacterized protein</fullName>
    </submittedName>
</protein>
<dbReference type="PATRIC" id="fig|182217.3.peg.1165"/>
<evidence type="ECO:0000313" key="2">
    <source>
        <dbReference type="Proteomes" id="UP000005010"/>
    </source>
</evidence>